<dbReference type="SMART" id="SM00052">
    <property type="entry name" value="EAL"/>
    <property type="match status" value="1"/>
</dbReference>
<evidence type="ECO:0000313" key="5">
    <source>
        <dbReference type="Proteomes" id="UP001056291"/>
    </source>
</evidence>
<feature type="transmembrane region" description="Helical" evidence="2">
    <location>
        <begin position="35"/>
        <end position="53"/>
    </location>
</feature>
<dbReference type="RefSeq" id="WP_251935712.1">
    <property type="nucleotide sequence ID" value="NZ_CP098747.1"/>
</dbReference>
<dbReference type="CDD" id="cd01948">
    <property type="entry name" value="EAL"/>
    <property type="match status" value="1"/>
</dbReference>
<dbReference type="InterPro" id="IPR001633">
    <property type="entry name" value="EAL_dom"/>
</dbReference>
<sequence length="413" mass="45880">MLYHSIIIAAYALTAGVIAVQAPNYIKNIDPTTGYWAAGIFFLACALLHDFIMRHVERSRFQRDLLRMRGDLAVAETGLDRFENILGGLAGKDGNMDSFAAEMQMLRKLLKQLSAEQEPPEEEPEVILSAESEVGDSFDFGDEEAPAAPETENSEEQAAAAEGMPNDAEILEIVRSGLQENKVDLYLQPVVRLPQRRTLFYEAFSRIRGPKGEVITPGQYLKVAEGAGLIGTIDNLLLIRCVQLIRRVRQRNSEVGFFVNVSARTLRDTAFFKQFIEFLDQNNDLKDSLILEFAQEEVDKATETVKKGLETLAEMGFSFSMDRVQRLDMDFQQLGAANFRYLKVAAADLLPGGAGLPMNIHPDDLREALLRADIELIASMIEDEDTVIGLLDVEVGFGQGYLFGIPRPPQAEG</sequence>
<keyword evidence="2" id="KW-0812">Transmembrane</keyword>
<evidence type="ECO:0000259" key="3">
    <source>
        <dbReference type="PROSITE" id="PS50883"/>
    </source>
</evidence>
<dbReference type="EMBL" id="CP098747">
    <property type="protein sequence ID" value="USG62120.1"/>
    <property type="molecule type" value="Genomic_DNA"/>
</dbReference>
<dbReference type="Proteomes" id="UP001056291">
    <property type="component" value="Chromosome"/>
</dbReference>
<dbReference type="InterPro" id="IPR050706">
    <property type="entry name" value="Cyclic-di-GMP_PDE-like"/>
</dbReference>
<accession>A0ABY4W4I9</accession>
<dbReference type="PANTHER" id="PTHR33121">
    <property type="entry name" value="CYCLIC DI-GMP PHOSPHODIESTERASE PDEF"/>
    <property type="match status" value="1"/>
</dbReference>
<feature type="domain" description="EAL" evidence="3">
    <location>
        <begin position="167"/>
        <end position="413"/>
    </location>
</feature>
<proteinExistence type="predicted"/>
<dbReference type="InterPro" id="IPR035919">
    <property type="entry name" value="EAL_sf"/>
</dbReference>
<gene>
    <name evidence="4" type="ORF">NBZ79_03915</name>
</gene>
<reference evidence="4" key="1">
    <citation type="submission" date="2022-06" db="EMBL/GenBank/DDBJ databases">
        <title>Sneathiella actinostolidae sp. nov., isolated from a sea anemonein the Western Pacific Ocean.</title>
        <authorList>
            <person name="Wei M.J."/>
        </authorList>
    </citation>
    <scope>NUCLEOTIDE SEQUENCE</scope>
    <source>
        <strain evidence="4">PHK-P5</strain>
    </source>
</reference>
<dbReference type="Pfam" id="PF00563">
    <property type="entry name" value="EAL"/>
    <property type="match status" value="1"/>
</dbReference>
<evidence type="ECO:0000313" key="4">
    <source>
        <dbReference type="EMBL" id="USG62120.1"/>
    </source>
</evidence>
<dbReference type="SUPFAM" id="SSF141868">
    <property type="entry name" value="EAL domain-like"/>
    <property type="match status" value="1"/>
</dbReference>
<keyword evidence="2" id="KW-0472">Membrane</keyword>
<dbReference type="PROSITE" id="PS50883">
    <property type="entry name" value="EAL"/>
    <property type="match status" value="1"/>
</dbReference>
<organism evidence="4 5">
    <name type="scientific">Sneathiella marina</name>
    <dbReference type="NCBI Taxonomy" id="2950108"/>
    <lineage>
        <taxon>Bacteria</taxon>
        <taxon>Pseudomonadati</taxon>
        <taxon>Pseudomonadota</taxon>
        <taxon>Alphaproteobacteria</taxon>
        <taxon>Sneathiellales</taxon>
        <taxon>Sneathiellaceae</taxon>
        <taxon>Sneathiella</taxon>
    </lineage>
</organism>
<evidence type="ECO:0000256" key="2">
    <source>
        <dbReference type="SAM" id="Phobius"/>
    </source>
</evidence>
<keyword evidence="5" id="KW-1185">Reference proteome</keyword>
<name>A0ABY4W4I9_9PROT</name>
<protein>
    <submittedName>
        <fullName evidence="4">EAL domain-containing protein</fullName>
    </submittedName>
</protein>
<keyword evidence="2" id="KW-1133">Transmembrane helix</keyword>
<evidence type="ECO:0000256" key="1">
    <source>
        <dbReference type="SAM" id="MobiDB-lite"/>
    </source>
</evidence>
<feature type="region of interest" description="Disordered" evidence="1">
    <location>
        <begin position="138"/>
        <end position="162"/>
    </location>
</feature>
<dbReference type="Gene3D" id="3.20.20.450">
    <property type="entry name" value="EAL domain"/>
    <property type="match status" value="1"/>
</dbReference>
<dbReference type="PANTHER" id="PTHR33121:SF79">
    <property type="entry name" value="CYCLIC DI-GMP PHOSPHODIESTERASE PDED-RELATED"/>
    <property type="match status" value="1"/>
</dbReference>